<gene>
    <name evidence="2" type="ORF">SAMN04488133_0156</name>
</gene>
<dbReference type="Pfam" id="PF19121">
    <property type="entry name" value="DUF5805"/>
    <property type="match status" value="1"/>
</dbReference>
<evidence type="ECO:0000313" key="3">
    <source>
        <dbReference type="Proteomes" id="UP000236740"/>
    </source>
</evidence>
<accession>A0A1H5T4U4</accession>
<sequence>MKWVGPTRSSMAADEDTERKTVMTYVPAYQKERWSEHAEELGMSQSEFVRTMVQAGRRDFEVPSAPGRDATQTSEEPDDGASYPRGQPAESGFQNRVLDVLSESEYQSWDDLLAALTDDIESRLDETLQELQASNAVRYSGRHGGYALTPAEEQ</sequence>
<reference evidence="2 3" key="1">
    <citation type="submission" date="2016-10" db="EMBL/GenBank/DDBJ databases">
        <authorList>
            <person name="de Groot N.N."/>
        </authorList>
    </citation>
    <scope>NUCLEOTIDE SEQUENCE [LARGE SCALE GENOMIC DNA]</scope>
    <source>
        <strain evidence="2 3">CGMCC 1.10331</strain>
    </source>
</reference>
<keyword evidence="3" id="KW-1185">Reference proteome</keyword>
<dbReference type="EMBL" id="FNVN01000001">
    <property type="protein sequence ID" value="SEF57101.1"/>
    <property type="molecule type" value="Genomic_DNA"/>
</dbReference>
<organism evidence="2 3">
    <name type="scientific">Halobellus limi</name>
    <dbReference type="NCBI Taxonomy" id="699433"/>
    <lineage>
        <taxon>Archaea</taxon>
        <taxon>Methanobacteriati</taxon>
        <taxon>Methanobacteriota</taxon>
        <taxon>Stenosarchaea group</taxon>
        <taxon>Halobacteria</taxon>
        <taxon>Halobacteriales</taxon>
        <taxon>Haloferacaceae</taxon>
        <taxon>Halobellus</taxon>
    </lineage>
</organism>
<proteinExistence type="predicted"/>
<dbReference type="InterPro" id="IPR043828">
    <property type="entry name" value="DUF5805"/>
</dbReference>
<evidence type="ECO:0000256" key="1">
    <source>
        <dbReference type="SAM" id="MobiDB-lite"/>
    </source>
</evidence>
<protein>
    <submittedName>
        <fullName evidence="2">Uncharacterized protein</fullName>
    </submittedName>
</protein>
<feature type="region of interest" description="Disordered" evidence="1">
    <location>
        <begin position="54"/>
        <end position="94"/>
    </location>
</feature>
<dbReference type="AlphaFoldDB" id="A0A1H5T4U4"/>
<evidence type="ECO:0000313" key="2">
    <source>
        <dbReference type="EMBL" id="SEF57101.1"/>
    </source>
</evidence>
<dbReference type="Proteomes" id="UP000236740">
    <property type="component" value="Unassembled WGS sequence"/>
</dbReference>
<name>A0A1H5T4U4_9EURY</name>